<gene>
    <name evidence="3" type="primary">LOC132534025</name>
</gene>
<evidence type="ECO:0000313" key="3">
    <source>
        <dbReference type="RefSeq" id="XP_060033421.1"/>
    </source>
</evidence>
<feature type="region of interest" description="Disordered" evidence="1">
    <location>
        <begin position="277"/>
        <end position="325"/>
    </location>
</feature>
<accession>A0ABM3WA27</accession>
<sequence>MGAGGSGSCSLHSRIPSIQDGRQGVWKEKKGARGAERERPSGGQAPAPGSRPRGGGGAAAGRGRARPGGKKGGEERGQRKSPGRRRWQAEHRHEARRGGWAPSPAALGGRGRKMVANEEGEWRELEPRLPSPISSLGPSIRLWQELGGMGPGPTVGEGPCRRLNGRMHFAMSWGWVRAQSISGPNPSLSPPQLFMESSGNSSVRSLTLASLLGLVCPTREQGLVADPHEEPWGPSLRREHTAGEGPLSPNGRNELLGPAGELPCFGVWETQSKERKHCNSVLRSSWETGGRRTSSRGSSISPSRLSPSGVTPPSHLAGSGLELNP</sequence>
<feature type="region of interest" description="Disordered" evidence="1">
    <location>
        <begin position="1"/>
        <end position="111"/>
    </location>
</feature>
<dbReference type="Proteomes" id="UP001652624">
    <property type="component" value="Chromosome 17"/>
</dbReference>
<proteinExistence type="predicted"/>
<evidence type="ECO:0000313" key="2">
    <source>
        <dbReference type="Proteomes" id="UP001652624"/>
    </source>
</evidence>
<protein>
    <submittedName>
        <fullName evidence="3">Collagen alpha-2(XI) chain-like</fullName>
    </submittedName>
</protein>
<keyword evidence="2" id="KW-1185">Reference proteome</keyword>
<feature type="compositionally biased region" description="Basic and acidic residues" evidence="1">
    <location>
        <begin position="87"/>
        <end position="97"/>
    </location>
</feature>
<feature type="compositionally biased region" description="Basic and acidic residues" evidence="1">
    <location>
        <begin position="25"/>
        <end position="40"/>
    </location>
</feature>
<evidence type="ECO:0000256" key="1">
    <source>
        <dbReference type="SAM" id="MobiDB-lite"/>
    </source>
</evidence>
<reference evidence="3" key="1">
    <citation type="submission" date="2025-08" db="UniProtKB">
        <authorList>
            <consortium name="RefSeq"/>
        </authorList>
    </citation>
    <scope>IDENTIFICATION</scope>
</reference>
<feature type="region of interest" description="Disordered" evidence="1">
    <location>
        <begin position="224"/>
        <end position="255"/>
    </location>
</feature>
<feature type="compositionally biased region" description="Low complexity" evidence="1">
    <location>
        <begin position="41"/>
        <end position="51"/>
    </location>
</feature>
<feature type="compositionally biased region" description="Basic and acidic residues" evidence="1">
    <location>
        <begin position="226"/>
        <end position="242"/>
    </location>
</feature>
<dbReference type="GeneID" id="132534025"/>
<name>A0ABM3WA27_ERIEU</name>
<organism evidence="2 3">
    <name type="scientific">Erinaceus europaeus</name>
    <name type="common">Western European hedgehog</name>
    <dbReference type="NCBI Taxonomy" id="9365"/>
    <lineage>
        <taxon>Eukaryota</taxon>
        <taxon>Metazoa</taxon>
        <taxon>Chordata</taxon>
        <taxon>Craniata</taxon>
        <taxon>Vertebrata</taxon>
        <taxon>Euteleostomi</taxon>
        <taxon>Mammalia</taxon>
        <taxon>Eutheria</taxon>
        <taxon>Laurasiatheria</taxon>
        <taxon>Eulipotyphla</taxon>
        <taxon>Erinaceidae</taxon>
        <taxon>Erinaceinae</taxon>
        <taxon>Erinaceus</taxon>
    </lineage>
</organism>
<feature type="compositionally biased region" description="Low complexity" evidence="1">
    <location>
        <begin position="283"/>
        <end position="309"/>
    </location>
</feature>
<dbReference type="RefSeq" id="XP_060033421.1">
    <property type="nucleotide sequence ID" value="XM_060177438.1"/>
</dbReference>